<organism evidence="5 6">
    <name type="scientific">Aphanomyces astaci</name>
    <name type="common">Crayfish plague agent</name>
    <dbReference type="NCBI Taxonomy" id="112090"/>
    <lineage>
        <taxon>Eukaryota</taxon>
        <taxon>Sar</taxon>
        <taxon>Stramenopiles</taxon>
        <taxon>Oomycota</taxon>
        <taxon>Saprolegniomycetes</taxon>
        <taxon>Saprolegniales</taxon>
        <taxon>Verrucalvaceae</taxon>
        <taxon>Aphanomyces</taxon>
    </lineage>
</organism>
<proteinExistence type="predicted"/>
<dbReference type="GO" id="GO:0016787">
    <property type="term" value="F:hydrolase activity"/>
    <property type="evidence" value="ECO:0007669"/>
    <property type="project" value="UniProtKB-KW"/>
</dbReference>
<dbReference type="EMBL" id="QUTD01005374">
    <property type="protein sequence ID" value="RHY62321.1"/>
    <property type="molecule type" value="Genomic_DNA"/>
</dbReference>
<dbReference type="PANTHER" id="PTHR12486">
    <property type="entry name" value="APRATAXIN-RELATED"/>
    <property type="match status" value="1"/>
</dbReference>
<reference evidence="5 6" key="1">
    <citation type="submission" date="2018-08" db="EMBL/GenBank/DDBJ databases">
        <title>Aphanomyces genome sequencing and annotation.</title>
        <authorList>
            <person name="Minardi D."/>
            <person name="Oidtmann B."/>
            <person name="Van Der Giezen M."/>
            <person name="Studholme D.J."/>
        </authorList>
    </citation>
    <scope>NUCLEOTIDE SEQUENCE [LARGE SCALE GENOMIC DNA]</scope>
    <source>
        <strain evidence="5 6">D2</strain>
    </source>
</reference>
<dbReference type="AlphaFoldDB" id="A0A397DHQ9"/>
<dbReference type="PROSITE" id="PS51084">
    <property type="entry name" value="HIT_2"/>
    <property type="match status" value="1"/>
</dbReference>
<evidence type="ECO:0000313" key="6">
    <source>
        <dbReference type="Proteomes" id="UP000266643"/>
    </source>
</evidence>
<name>A0A397DHQ9_APHAT</name>
<evidence type="ECO:0000256" key="2">
    <source>
        <dbReference type="ARBA" id="ARBA00022801"/>
    </source>
</evidence>
<evidence type="ECO:0000313" key="5">
    <source>
        <dbReference type="EMBL" id="RHY62321.1"/>
    </source>
</evidence>
<evidence type="ECO:0000256" key="3">
    <source>
        <dbReference type="PROSITE-ProRule" id="PRU00464"/>
    </source>
</evidence>
<dbReference type="InterPro" id="IPR036265">
    <property type="entry name" value="HIT-like_sf"/>
</dbReference>
<keyword evidence="1" id="KW-0547">Nucleotide-binding</keyword>
<gene>
    <name evidence="5" type="ORF">DYB30_001685</name>
</gene>
<dbReference type="Pfam" id="PF11969">
    <property type="entry name" value="DcpS_C"/>
    <property type="match status" value="2"/>
</dbReference>
<dbReference type="PANTHER" id="PTHR12486:SF5">
    <property type="entry name" value="ADENOSINE 5'-MONOPHOSPHORAMIDASE HINT3"/>
    <property type="match status" value="1"/>
</dbReference>
<protein>
    <recommendedName>
        <fullName evidence="4">HIT domain-containing protein</fullName>
    </recommendedName>
</protein>
<dbReference type="InterPro" id="IPR011146">
    <property type="entry name" value="HIT-like"/>
</dbReference>
<dbReference type="GO" id="GO:0000166">
    <property type="term" value="F:nucleotide binding"/>
    <property type="evidence" value="ECO:0007669"/>
    <property type="project" value="UniProtKB-KW"/>
</dbReference>
<dbReference type="SUPFAM" id="SSF54197">
    <property type="entry name" value="HIT-like"/>
    <property type="match status" value="1"/>
</dbReference>
<dbReference type="VEuPathDB" id="FungiDB:H257_09763"/>
<comment type="caution">
    <text evidence="5">The sequence shown here is derived from an EMBL/GenBank/DDBJ whole genome shotgun (WGS) entry which is preliminary data.</text>
</comment>
<accession>A0A397DHQ9</accession>
<sequence length="181" mass="20465">MQRFWQRLTIVRQTAPQPCVFCDHANLETNGILYEDDQVMAFRDKHPRATAHILVVPKNHIESTANLTPSHASIGTHHDTSIPSSHVTLLHVVEHMLNIGKDVLHQECLRLGHVPSKPAVFGFHQPPFNSINHLHLHCLAPPFLPSWNELRYIETPLLRNFITADSLLLQASAARPTSHCK</sequence>
<evidence type="ECO:0000259" key="4">
    <source>
        <dbReference type="PROSITE" id="PS51084"/>
    </source>
</evidence>
<feature type="short sequence motif" description="Histidine triad motif" evidence="3">
    <location>
        <begin position="133"/>
        <end position="137"/>
    </location>
</feature>
<evidence type="ECO:0000256" key="1">
    <source>
        <dbReference type="ARBA" id="ARBA00022741"/>
    </source>
</evidence>
<keyword evidence="2" id="KW-0378">Hydrolase</keyword>
<dbReference type="Gene3D" id="3.30.428.10">
    <property type="entry name" value="HIT-like"/>
    <property type="match status" value="1"/>
</dbReference>
<dbReference type="Proteomes" id="UP000266643">
    <property type="component" value="Unassembled WGS sequence"/>
</dbReference>
<feature type="domain" description="HIT" evidence="4">
    <location>
        <begin position="20"/>
        <end position="152"/>
    </location>
</feature>